<keyword evidence="10" id="KW-0997">Cell inner membrane</keyword>
<dbReference type="EMBL" id="UGGV01000001">
    <property type="protein sequence ID" value="STO25687.1"/>
    <property type="molecule type" value="Genomic_DNA"/>
</dbReference>
<protein>
    <recommendedName>
        <fullName evidence="10">Probable lipid II flippase MurJ</fullName>
    </recommendedName>
</protein>
<dbReference type="STRING" id="464.Lgor_1097"/>
<feature type="transmembrane region" description="Helical" evidence="10">
    <location>
        <begin position="379"/>
        <end position="400"/>
    </location>
</feature>
<keyword evidence="7 10" id="KW-0472">Membrane</keyword>
<dbReference type="NCBIfam" id="TIGR01695">
    <property type="entry name" value="murJ_mviN"/>
    <property type="match status" value="1"/>
</dbReference>
<evidence type="ECO:0000313" key="14">
    <source>
        <dbReference type="Proteomes" id="UP000254374"/>
    </source>
</evidence>
<keyword evidence="6 10" id="KW-1133">Transmembrane helix</keyword>
<feature type="transmembrane region" description="Helical" evidence="10">
    <location>
        <begin position="544"/>
        <end position="567"/>
    </location>
</feature>
<reference evidence="12 14" key="2">
    <citation type="submission" date="2018-06" db="EMBL/GenBank/DDBJ databases">
        <authorList>
            <consortium name="Pathogen Informatics"/>
            <person name="Doyle S."/>
        </authorList>
    </citation>
    <scope>NUCLEOTIDE SEQUENCE [LARGE SCALE GENOMIC DNA]</scope>
    <source>
        <strain evidence="12 14">NCTC11401</strain>
    </source>
</reference>
<evidence type="ECO:0000256" key="9">
    <source>
        <dbReference type="ARBA" id="ARBA00061532"/>
    </source>
</evidence>
<feature type="transmembrane region" description="Helical" evidence="10">
    <location>
        <begin position="224"/>
        <end position="243"/>
    </location>
</feature>
<evidence type="ECO:0000256" key="2">
    <source>
        <dbReference type="ARBA" id="ARBA00022475"/>
    </source>
</evidence>
<evidence type="ECO:0000256" key="7">
    <source>
        <dbReference type="ARBA" id="ARBA00023136"/>
    </source>
</evidence>
<evidence type="ECO:0000313" key="12">
    <source>
        <dbReference type="EMBL" id="STO25687.1"/>
    </source>
</evidence>
<dbReference type="GO" id="GO:0005886">
    <property type="term" value="C:plasma membrane"/>
    <property type="evidence" value="ECO:0007669"/>
    <property type="project" value="UniProtKB-SubCell"/>
</dbReference>
<keyword evidence="10" id="KW-0813">Transport</keyword>
<evidence type="ECO:0000256" key="5">
    <source>
        <dbReference type="ARBA" id="ARBA00022984"/>
    </source>
</evidence>
<sequence>MTVCVICAQIQLGNMKSQLFLEFQFKEHDTVFRIMTVDTFRYNISYFGPSIKIMSATDTEIMVPKRQSLLRSTTLVSVMTFISRIVGFVRDMVLANFFGAQAGMDAFFVAFRIPNFMRRLFAEGAFAQAFVPVLAEYQKTRSPSDVRVFIARISGYLGTILSVVTLIGIFAAPVIIFLFAPGFSHDSDRAVLATEMLRITFPFLMLVSLTAMAGAVLNTYGYFAIPAFTPVLLNISMILVAIYLCPHLPKPVVGLAWGVLIAGIAQLLFQIPFLHQRSLLVKPQLVRNDAGVNKVLKLMIPALFGVSIAQLNLMVDSIFASFLKVGSVSWLYYTDRLTDFPLGVFGVAIATVILPHLSRRHAEQSISQYSSALDWGLRSILLIGIPAGLGLCLFAMPLIASCFAYGKFTAYDVIQTQKSLITLGAGVPAFMMVKVLASGFYARQDISTPVKVGAISMIVNTLLCSIFVWHFAHAGLTLASALAGYVNCGSLLFLLIKRGVFKPSPGWLKYSMQLLFANVAISIYLILMSGTVSYWLGFSPVMRLILLSAHVTVAVTIYLLVLGLTGLRPAHFRGQVKE</sequence>
<dbReference type="PANTHER" id="PTHR47019:SF1">
    <property type="entry name" value="LIPID II FLIPPASE MURJ"/>
    <property type="match status" value="1"/>
</dbReference>
<evidence type="ECO:0000313" key="11">
    <source>
        <dbReference type="EMBL" id="SIR91539.1"/>
    </source>
</evidence>
<dbReference type="Proteomes" id="UP000254374">
    <property type="component" value="Unassembled WGS sequence"/>
</dbReference>
<dbReference type="Pfam" id="PF03023">
    <property type="entry name" value="MurJ"/>
    <property type="match status" value="1"/>
</dbReference>
<dbReference type="UniPathway" id="UPA00219"/>
<dbReference type="GO" id="GO:0034204">
    <property type="term" value="P:lipid translocation"/>
    <property type="evidence" value="ECO:0007669"/>
    <property type="project" value="TreeGrafter"/>
</dbReference>
<feature type="transmembrane region" description="Helical" evidence="10">
    <location>
        <begin position="478"/>
        <end position="496"/>
    </location>
</feature>
<evidence type="ECO:0000256" key="3">
    <source>
        <dbReference type="ARBA" id="ARBA00022692"/>
    </source>
</evidence>
<dbReference type="Proteomes" id="UP000186808">
    <property type="component" value="Unassembled WGS sequence"/>
</dbReference>
<dbReference type="GO" id="GO:0009252">
    <property type="term" value="P:peptidoglycan biosynthetic process"/>
    <property type="evidence" value="ECO:0007669"/>
    <property type="project" value="UniProtKB-UniRule"/>
</dbReference>
<keyword evidence="10" id="KW-0961">Cell wall biogenesis/degradation</keyword>
<gene>
    <name evidence="10 12" type="primary">murJ</name>
    <name evidence="12" type="ORF">NCTC11401_02528</name>
    <name evidence="11" type="ORF">SAMN05421777_1434</name>
</gene>
<dbReference type="PANTHER" id="PTHR47019">
    <property type="entry name" value="LIPID II FLIPPASE MURJ"/>
    <property type="match status" value="1"/>
</dbReference>
<dbReference type="AlphaFoldDB" id="A0A377GLI8"/>
<feature type="transmembrane region" description="Helical" evidence="10">
    <location>
        <begin position="454"/>
        <end position="472"/>
    </location>
</feature>
<dbReference type="InterPro" id="IPR004268">
    <property type="entry name" value="MurJ"/>
</dbReference>
<dbReference type="HAMAP" id="MF_02078">
    <property type="entry name" value="MurJ_MviN"/>
    <property type="match status" value="1"/>
</dbReference>
<reference evidence="11 13" key="1">
    <citation type="submission" date="2017-01" db="EMBL/GenBank/DDBJ databases">
        <authorList>
            <person name="Varghese N."/>
            <person name="Submissions S."/>
        </authorList>
    </citation>
    <scope>NUCLEOTIDE SEQUENCE [LARGE SCALE GENOMIC DNA]</scope>
    <source>
        <strain evidence="11 13">ATCC 33342</strain>
    </source>
</reference>
<comment type="subcellular location">
    <subcellularLocation>
        <location evidence="10">Cell inner membrane</location>
        <topology evidence="10">Multi-pass membrane protein</topology>
    </subcellularLocation>
    <subcellularLocation>
        <location evidence="1">Cell membrane</location>
        <topology evidence="1">Multi-pass membrane protein</topology>
    </subcellularLocation>
</comment>
<dbReference type="GO" id="GO:0015648">
    <property type="term" value="F:lipid-linked peptidoglycan transporter activity"/>
    <property type="evidence" value="ECO:0007669"/>
    <property type="project" value="UniProtKB-UniRule"/>
</dbReference>
<feature type="transmembrane region" description="Helical" evidence="10">
    <location>
        <begin position="516"/>
        <end position="538"/>
    </location>
</feature>
<feature type="transmembrane region" description="Helical" evidence="10">
    <location>
        <begin position="420"/>
        <end position="442"/>
    </location>
</feature>
<feature type="transmembrane region" description="Helical" evidence="10">
    <location>
        <begin position="93"/>
        <end position="111"/>
    </location>
</feature>
<dbReference type="GO" id="GO:0071555">
    <property type="term" value="P:cell wall organization"/>
    <property type="evidence" value="ECO:0007669"/>
    <property type="project" value="UniProtKB-KW"/>
</dbReference>
<proteinExistence type="inferred from homology"/>
<comment type="function">
    <text evidence="8 10">Involved in peptidoglycan biosynthesis. Transports lipid-linked peptidoglycan precursors from the inner to the outer leaflet of the cytoplasmic membrane.</text>
</comment>
<feature type="transmembrane region" description="Helical" evidence="10">
    <location>
        <begin position="255"/>
        <end position="274"/>
    </location>
</feature>
<dbReference type="PRINTS" id="PR01806">
    <property type="entry name" value="VIRFACTRMVIN"/>
</dbReference>
<dbReference type="GO" id="GO:0008360">
    <property type="term" value="P:regulation of cell shape"/>
    <property type="evidence" value="ECO:0007669"/>
    <property type="project" value="UniProtKB-KW"/>
</dbReference>
<keyword evidence="5 10" id="KW-0573">Peptidoglycan synthesis</keyword>
<keyword evidence="13" id="KW-1185">Reference proteome</keyword>
<comment type="pathway">
    <text evidence="10">Cell wall biogenesis; peptidoglycan biosynthesis.</text>
</comment>
<dbReference type="EMBL" id="FTNL01000043">
    <property type="protein sequence ID" value="SIR91539.1"/>
    <property type="molecule type" value="Genomic_DNA"/>
</dbReference>
<feature type="transmembrane region" description="Helical" evidence="10">
    <location>
        <begin position="295"/>
        <end position="320"/>
    </location>
</feature>
<feature type="transmembrane region" description="Helical" evidence="10">
    <location>
        <begin position="69"/>
        <end position="87"/>
    </location>
</feature>
<evidence type="ECO:0000256" key="8">
    <source>
        <dbReference type="ARBA" id="ARBA00060041"/>
    </source>
</evidence>
<keyword evidence="4 10" id="KW-0133">Cell shape</keyword>
<evidence type="ECO:0000256" key="1">
    <source>
        <dbReference type="ARBA" id="ARBA00004651"/>
    </source>
</evidence>
<comment type="similarity">
    <text evidence="9 10">Belongs to the MurJ/MviN family.</text>
</comment>
<keyword evidence="3 10" id="KW-0812">Transmembrane</keyword>
<accession>A0A377GLI8</accession>
<evidence type="ECO:0000256" key="4">
    <source>
        <dbReference type="ARBA" id="ARBA00022960"/>
    </source>
</evidence>
<keyword evidence="2 10" id="KW-1003">Cell membrane</keyword>
<dbReference type="CDD" id="cd13123">
    <property type="entry name" value="MATE_MurJ_like"/>
    <property type="match status" value="1"/>
</dbReference>
<dbReference type="InterPro" id="IPR051050">
    <property type="entry name" value="Lipid_II_flippase_MurJ/MviN"/>
</dbReference>
<name>A0A377GLI8_9GAMM</name>
<feature type="transmembrane region" description="Helical" evidence="10">
    <location>
        <begin position="340"/>
        <end position="358"/>
    </location>
</feature>
<feature type="transmembrane region" description="Helical" evidence="10">
    <location>
        <begin position="156"/>
        <end position="179"/>
    </location>
</feature>
<organism evidence="12 14">
    <name type="scientific">Fluoribacter gormanii</name>
    <dbReference type="NCBI Taxonomy" id="464"/>
    <lineage>
        <taxon>Bacteria</taxon>
        <taxon>Pseudomonadati</taxon>
        <taxon>Pseudomonadota</taxon>
        <taxon>Gammaproteobacteria</taxon>
        <taxon>Legionellales</taxon>
        <taxon>Legionellaceae</taxon>
        <taxon>Fluoribacter</taxon>
    </lineage>
</organism>
<feature type="transmembrane region" description="Helical" evidence="10">
    <location>
        <begin position="199"/>
        <end position="217"/>
    </location>
</feature>
<evidence type="ECO:0000313" key="13">
    <source>
        <dbReference type="Proteomes" id="UP000186808"/>
    </source>
</evidence>
<evidence type="ECO:0000256" key="6">
    <source>
        <dbReference type="ARBA" id="ARBA00022989"/>
    </source>
</evidence>
<evidence type="ECO:0000256" key="10">
    <source>
        <dbReference type="HAMAP-Rule" id="MF_02078"/>
    </source>
</evidence>